<feature type="non-terminal residue" evidence="1">
    <location>
        <position position="1"/>
    </location>
</feature>
<reference evidence="1 2" key="1">
    <citation type="submission" date="2024-05" db="EMBL/GenBank/DDBJ databases">
        <authorList>
            <person name="Wallberg A."/>
        </authorList>
    </citation>
    <scope>NUCLEOTIDE SEQUENCE [LARGE SCALE GENOMIC DNA]</scope>
</reference>
<organism evidence="1 2">
    <name type="scientific">Meganyctiphanes norvegica</name>
    <name type="common">Northern krill</name>
    <name type="synonym">Thysanopoda norvegica</name>
    <dbReference type="NCBI Taxonomy" id="48144"/>
    <lineage>
        <taxon>Eukaryota</taxon>
        <taxon>Metazoa</taxon>
        <taxon>Ecdysozoa</taxon>
        <taxon>Arthropoda</taxon>
        <taxon>Crustacea</taxon>
        <taxon>Multicrustacea</taxon>
        <taxon>Malacostraca</taxon>
        <taxon>Eumalacostraca</taxon>
        <taxon>Eucarida</taxon>
        <taxon>Euphausiacea</taxon>
        <taxon>Euphausiidae</taxon>
        <taxon>Meganyctiphanes</taxon>
    </lineage>
</organism>
<dbReference type="EMBL" id="CAXKWB010025044">
    <property type="protein sequence ID" value="CAL4127244.1"/>
    <property type="molecule type" value="Genomic_DNA"/>
</dbReference>
<dbReference type="AlphaFoldDB" id="A0AAV2RP05"/>
<gene>
    <name evidence="1" type="ORF">MNOR_LOCUS25825</name>
</gene>
<name>A0AAV2RP05_MEGNR</name>
<evidence type="ECO:0000313" key="1">
    <source>
        <dbReference type="EMBL" id="CAL4127244.1"/>
    </source>
</evidence>
<dbReference type="Proteomes" id="UP001497623">
    <property type="component" value="Unassembled WGS sequence"/>
</dbReference>
<proteinExistence type="predicted"/>
<keyword evidence="2" id="KW-1185">Reference proteome</keyword>
<sequence>TIFQESTIAVLKDKIQECKLDGFETEILGHYLAARKGRKQLVPIIYYSYKHLRMHEYDASVHVCHILTSGTEEDKALILKQLRDMRFNNIRVHTIAIMAESDAQLLAQYGQAIVDCGSEHLKILAETKFNSTVVDMVTPKMARMKQWEVNNISDVASVVSLLHRTQPETLRLYFYNQTVLPSSLSSYLCKISSHKLKLQLLLPSILCSHRSSTEEAITMHHDDSLLAASHSGAQSTLVLFTGHLSGVSLTHLPSSLEVLDIVVSALELPLLWSRIPYLTQLRQLGITMRCTSLESVANLEHLQLPRTLDEFEIELYDVEDDHCPNIGCLLHRCSYLRMAGRVGRYTLSLREADVTGGGLLKLLQVMCEYRVKCSVINITSSQLLTQEQQELIKIQAKNCVKDYIEWRCGEVRLKIESNSDTSNCTLI</sequence>
<accession>A0AAV2RP05</accession>
<evidence type="ECO:0000313" key="2">
    <source>
        <dbReference type="Proteomes" id="UP001497623"/>
    </source>
</evidence>
<protein>
    <submittedName>
        <fullName evidence="1">Uncharacterized protein</fullName>
    </submittedName>
</protein>
<comment type="caution">
    <text evidence="1">The sequence shown here is derived from an EMBL/GenBank/DDBJ whole genome shotgun (WGS) entry which is preliminary data.</text>
</comment>